<dbReference type="Pfam" id="PF14501">
    <property type="entry name" value="HATPase_c_5"/>
    <property type="match status" value="1"/>
</dbReference>
<feature type="transmembrane region" description="Helical" evidence="1">
    <location>
        <begin position="188"/>
        <end position="212"/>
    </location>
</feature>
<evidence type="ECO:0000259" key="2">
    <source>
        <dbReference type="Pfam" id="PF14501"/>
    </source>
</evidence>
<evidence type="ECO:0000256" key="1">
    <source>
        <dbReference type="SAM" id="Phobius"/>
    </source>
</evidence>
<evidence type="ECO:0000313" key="4">
    <source>
        <dbReference type="Proteomes" id="UP000255036"/>
    </source>
</evidence>
<dbReference type="Gene3D" id="3.30.565.10">
    <property type="entry name" value="Histidine kinase-like ATPase, C-terminal domain"/>
    <property type="match status" value="1"/>
</dbReference>
<protein>
    <submittedName>
        <fullName evidence="3">GHKL domain-containing protein</fullName>
    </submittedName>
</protein>
<feature type="domain" description="Sensor histidine kinase NatK-like C-terminal" evidence="2">
    <location>
        <begin position="329"/>
        <end position="427"/>
    </location>
</feature>
<feature type="transmembrane region" description="Helical" evidence="1">
    <location>
        <begin position="58"/>
        <end position="75"/>
    </location>
</feature>
<feature type="transmembrane region" description="Helical" evidence="1">
    <location>
        <begin position="120"/>
        <end position="140"/>
    </location>
</feature>
<reference evidence="3 4" key="1">
    <citation type="submission" date="2018-07" db="EMBL/GenBank/DDBJ databases">
        <title>Anaerosacharophilus polymeroproducens gen. nov. sp. nov., an anaerobic bacterium isolated from salt field.</title>
        <authorList>
            <person name="Kim W."/>
            <person name="Yang S.-H."/>
            <person name="Oh J."/>
            <person name="Lee J.-H."/>
            <person name="Kwon K.K."/>
        </authorList>
    </citation>
    <scope>NUCLEOTIDE SEQUENCE [LARGE SCALE GENOMIC DNA]</scope>
    <source>
        <strain evidence="3 4">MCWD5</strain>
    </source>
</reference>
<proteinExistence type="predicted"/>
<dbReference type="PANTHER" id="PTHR40448:SF1">
    <property type="entry name" value="TWO-COMPONENT SENSOR HISTIDINE KINASE"/>
    <property type="match status" value="1"/>
</dbReference>
<dbReference type="OrthoDB" id="3173688at2"/>
<dbReference type="GO" id="GO:0042802">
    <property type="term" value="F:identical protein binding"/>
    <property type="evidence" value="ECO:0007669"/>
    <property type="project" value="TreeGrafter"/>
</dbReference>
<dbReference type="PANTHER" id="PTHR40448">
    <property type="entry name" value="TWO-COMPONENT SENSOR HISTIDINE KINASE"/>
    <property type="match status" value="1"/>
</dbReference>
<feature type="transmembrane region" description="Helical" evidence="1">
    <location>
        <begin position="35"/>
        <end position="52"/>
    </location>
</feature>
<name>A0A371AQP0_9FIRM</name>
<feature type="transmembrane region" description="Helical" evidence="1">
    <location>
        <begin position="80"/>
        <end position="100"/>
    </location>
</feature>
<dbReference type="AlphaFoldDB" id="A0A371AQP0"/>
<dbReference type="RefSeq" id="WP_115483619.1">
    <property type="nucleotide sequence ID" value="NZ_QRCT01000051.1"/>
</dbReference>
<feature type="transmembrane region" description="Helical" evidence="1">
    <location>
        <begin position="152"/>
        <end position="176"/>
    </location>
</feature>
<feature type="transmembrane region" description="Helical" evidence="1">
    <location>
        <begin position="6"/>
        <end position="23"/>
    </location>
</feature>
<dbReference type="InterPro" id="IPR036890">
    <property type="entry name" value="HATPase_C_sf"/>
</dbReference>
<keyword evidence="1" id="KW-0812">Transmembrane</keyword>
<sequence>MQFYFINILCFICECIKIYLLYDKVIGFKKVKEKWIWYITIVGVFLGSSILFFRLKEYAVFGNTLILLVIIMVLFKEPLFYKCIMFFPLYSIICLLDTWLNSIQEILIPSKDFSIFIRRFIEILISIVTIIILIVIARVKQKYISIQLSRKLIWYQGFIVAAVIVISCIFTGYSQVVLQDSTVLLDRILNFIFVCAWVALVYMVFAVMYNIIVKEQYRLSIESNEKVLKSQQEYYKMVLEKDQSIRRFRHDYGSHIGCIKMFALKQNCNAIINYIEEMEDFTANFTGTINTGNMIVDTIINDTIEKCKDLGITIEVSGMFPDNFKVSNMDVTTIFSNAIINAVEAAAKCKQIDKTVKISIRNTEKKSIIEMENPIAESLCIEKGILRSTKNDNLNHGFGILNIRNCLEKYNGILEFERKEEYIYTRIIV</sequence>
<organism evidence="3 4">
    <name type="scientific">Anaerosacchariphilus polymeriproducens</name>
    <dbReference type="NCBI Taxonomy" id="1812858"/>
    <lineage>
        <taxon>Bacteria</taxon>
        <taxon>Bacillati</taxon>
        <taxon>Bacillota</taxon>
        <taxon>Clostridia</taxon>
        <taxon>Lachnospirales</taxon>
        <taxon>Lachnospiraceae</taxon>
        <taxon>Anaerosacchariphilus</taxon>
    </lineage>
</organism>
<gene>
    <name evidence="3" type="ORF">DWV06_18060</name>
</gene>
<keyword evidence="4" id="KW-1185">Reference proteome</keyword>
<comment type="caution">
    <text evidence="3">The sequence shown here is derived from an EMBL/GenBank/DDBJ whole genome shotgun (WGS) entry which is preliminary data.</text>
</comment>
<keyword evidence="1" id="KW-1133">Transmembrane helix</keyword>
<dbReference type="EMBL" id="QRCT01000051">
    <property type="protein sequence ID" value="RDU21887.1"/>
    <property type="molecule type" value="Genomic_DNA"/>
</dbReference>
<accession>A0A371AQP0</accession>
<dbReference type="InterPro" id="IPR032834">
    <property type="entry name" value="NatK-like_C"/>
</dbReference>
<dbReference type="CDD" id="cd16935">
    <property type="entry name" value="HATPase_AgrC-ComD-like"/>
    <property type="match status" value="1"/>
</dbReference>
<evidence type="ECO:0000313" key="3">
    <source>
        <dbReference type="EMBL" id="RDU21887.1"/>
    </source>
</evidence>
<keyword evidence="1" id="KW-0472">Membrane</keyword>
<dbReference type="Proteomes" id="UP000255036">
    <property type="component" value="Unassembled WGS sequence"/>
</dbReference>